<feature type="transmembrane region" description="Helical" evidence="1">
    <location>
        <begin position="174"/>
        <end position="201"/>
    </location>
</feature>
<dbReference type="EMBL" id="JXCY01000006">
    <property type="protein sequence ID" value="KOY76117.1"/>
    <property type="molecule type" value="Genomic_DNA"/>
</dbReference>
<feature type="transmembrane region" description="Helical" evidence="1">
    <location>
        <begin position="279"/>
        <end position="297"/>
    </location>
</feature>
<organism evidence="2 3">
    <name type="scientific">Apilactobacillus kunkeei</name>
    <dbReference type="NCBI Taxonomy" id="148814"/>
    <lineage>
        <taxon>Bacteria</taxon>
        <taxon>Bacillati</taxon>
        <taxon>Bacillota</taxon>
        <taxon>Bacilli</taxon>
        <taxon>Lactobacillales</taxon>
        <taxon>Lactobacillaceae</taxon>
        <taxon>Apilactobacillus</taxon>
    </lineage>
</organism>
<feature type="transmembrane region" description="Helical" evidence="1">
    <location>
        <begin position="303"/>
        <end position="323"/>
    </location>
</feature>
<feature type="transmembrane region" description="Helical" evidence="1">
    <location>
        <begin position="59"/>
        <end position="78"/>
    </location>
</feature>
<feature type="transmembrane region" description="Helical" evidence="1">
    <location>
        <begin position="132"/>
        <end position="154"/>
    </location>
</feature>
<evidence type="ECO:0000256" key="1">
    <source>
        <dbReference type="SAM" id="Phobius"/>
    </source>
</evidence>
<evidence type="ECO:0000313" key="2">
    <source>
        <dbReference type="EMBL" id="KOY76117.1"/>
    </source>
</evidence>
<feature type="transmembrane region" description="Helical" evidence="1">
    <location>
        <begin position="27"/>
        <end position="47"/>
    </location>
</feature>
<dbReference type="InterPro" id="IPR010288">
    <property type="entry name" value="EcsB_ABC"/>
</dbReference>
<evidence type="ECO:0000313" key="3">
    <source>
        <dbReference type="Proteomes" id="UP000037778"/>
    </source>
</evidence>
<protein>
    <recommendedName>
        <fullName evidence="4">ABC transporter permease</fullName>
    </recommendedName>
</protein>
<evidence type="ECO:0008006" key="4">
    <source>
        <dbReference type="Google" id="ProtNLM"/>
    </source>
</evidence>
<sequence>MSSLFSQRLQSHFTQMSKYLRYVFNDFFVIALMFIIGGIGYQYAMFIKHLQAGQWWEKLVLVVLLLVVIQLNNLVTFVKRADFVFWLPKEKEFFAFLRSGLRYSKSIAFIVQIVAWFVMIPFIEKAMVTTNIALILMFLVIMVILKMMILNFQMIDNYHHNGNLLNNKVFYRMIVPLVVVALATYINVYVGVIIGIVMLILSHLLVAKLKQQSIDWQVVIEKTESHENSLNRFFNMFTDVENMQGAVKRRSYLDSLFKMFKDDVYSVLYSRGIVRDKEISGLLTRVSILGAIIIGAIKLEWMVILIALLFMYLIVFQLIPYFTNFEDNVFTSLYPINFDQQVKSFTNVIGKIMILVIIVLMIGSIFMFNLLGSLMLFLALVIEWILLIKIYVPKKIKKASSNY</sequence>
<keyword evidence="1" id="KW-0472">Membrane</keyword>
<name>A0A0N0CSP2_9LACO</name>
<dbReference type="PIRSF" id="PIRSF037259">
    <property type="entry name" value="EcsB_ABC"/>
    <property type="match status" value="1"/>
</dbReference>
<accession>A0A0N0CSP2</accession>
<dbReference type="Proteomes" id="UP000037778">
    <property type="component" value="Unassembled WGS sequence"/>
</dbReference>
<dbReference type="Pfam" id="PF05975">
    <property type="entry name" value="EcsB"/>
    <property type="match status" value="1"/>
</dbReference>
<feature type="transmembrane region" description="Helical" evidence="1">
    <location>
        <begin position="344"/>
        <end position="368"/>
    </location>
</feature>
<comment type="caution">
    <text evidence="2">The sequence shown here is derived from an EMBL/GenBank/DDBJ whole genome shotgun (WGS) entry which is preliminary data.</text>
</comment>
<dbReference type="PATRIC" id="fig|148814.8.peg.608"/>
<feature type="transmembrane region" description="Helical" evidence="1">
    <location>
        <begin position="374"/>
        <end position="392"/>
    </location>
</feature>
<dbReference type="AlphaFoldDB" id="A0A0N0CSP2"/>
<keyword evidence="1" id="KW-1133">Transmembrane helix</keyword>
<proteinExistence type="predicted"/>
<dbReference type="RefSeq" id="WP_053791703.1">
    <property type="nucleotide sequence ID" value="NZ_JXCY01000006.1"/>
</dbReference>
<keyword evidence="3" id="KW-1185">Reference proteome</keyword>
<reference evidence="2 3" key="1">
    <citation type="journal article" date="2015" name="Genome Biol. Evol.">
        <title>Functionally Structured Genomes in Lactobacillus kunkeei Colonizing the Honey Crop and Food Products of Honeybees and Stingless Bees.</title>
        <authorList>
            <person name="Tamarit D."/>
            <person name="Ellegaard K.M."/>
            <person name="Wikander J."/>
            <person name="Olofsson T."/>
            <person name="Vasquez A."/>
            <person name="Andersson S.G."/>
        </authorList>
    </citation>
    <scope>NUCLEOTIDE SEQUENCE [LARGE SCALE GENOMIC DNA]</scope>
    <source>
        <strain evidence="2 3">LAko</strain>
    </source>
</reference>
<keyword evidence="1" id="KW-0812">Transmembrane</keyword>
<dbReference type="GO" id="GO:0016020">
    <property type="term" value="C:membrane"/>
    <property type="evidence" value="ECO:0007669"/>
    <property type="project" value="InterPro"/>
</dbReference>
<gene>
    <name evidence="2" type="ORF">RZ71_05620</name>
</gene>
<feature type="transmembrane region" description="Helical" evidence="1">
    <location>
        <begin position="106"/>
        <end position="123"/>
    </location>
</feature>